<accession>A0A1E1JYK5</accession>
<reference evidence="2" key="1">
    <citation type="submission" date="2016-03" db="EMBL/GenBank/DDBJ databases">
        <authorList>
            <person name="Guldener U."/>
        </authorList>
    </citation>
    <scope>NUCLEOTIDE SEQUENCE [LARGE SCALE GENOMIC DNA]</scope>
    <source>
        <strain evidence="2">04CH-RAC-A.6.1</strain>
    </source>
</reference>
<protein>
    <submittedName>
        <fullName evidence="1">Uncharacterized protein</fullName>
    </submittedName>
</protein>
<evidence type="ECO:0000313" key="1">
    <source>
        <dbReference type="EMBL" id="CZS89354.1"/>
    </source>
</evidence>
<dbReference type="Proteomes" id="UP000178912">
    <property type="component" value="Unassembled WGS sequence"/>
</dbReference>
<dbReference type="AlphaFoldDB" id="A0A1E1JYK5"/>
<sequence>MPLRSRETIYESGVYIVNYKRILTSYSRNLIFDFKKSYREDYNLQTDLVHYRD</sequence>
<organism evidence="1 2">
    <name type="scientific">Rhynchosporium agropyri</name>
    <dbReference type="NCBI Taxonomy" id="914238"/>
    <lineage>
        <taxon>Eukaryota</taxon>
        <taxon>Fungi</taxon>
        <taxon>Dikarya</taxon>
        <taxon>Ascomycota</taxon>
        <taxon>Pezizomycotina</taxon>
        <taxon>Leotiomycetes</taxon>
        <taxon>Helotiales</taxon>
        <taxon>Ploettnerulaceae</taxon>
        <taxon>Rhynchosporium</taxon>
    </lineage>
</organism>
<name>A0A1E1JYK5_9HELO</name>
<dbReference type="EMBL" id="FJUX01000002">
    <property type="protein sequence ID" value="CZS89354.1"/>
    <property type="molecule type" value="Genomic_DNA"/>
</dbReference>
<keyword evidence="2" id="KW-1185">Reference proteome</keyword>
<gene>
    <name evidence="1" type="ORF">RAG0_00758</name>
</gene>
<proteinExistence type="predicted"/>
<evidence type="ECO:0000313" key="2">
    <source>
        <dbReference type="Proteomes" id="UP000178912"/>
    </source>
</evidence>